<evidence type="ECO:0000259" key="6">
    <source>
        <dbReference type="PROSITE" id="PS50937"/>
    </source>
</evidence>
<keyword evidence="8" id="KW-1185">Reference proteome</keyword>
<feature type="domain" description="HTH merR-type" evidence="6">
    <location>
        <begin position="4"/>
        <end position="73"/>
    </location>
</feature>
<dbReference type="SUPFAM" id="SSF46955">
    <property type="entry name" value="Putative DNA-binding domain"/>
    <property type="match status" value="1"/>
</dbReference>
<gene>
    <name evidence="7" type="ORF">EDC19_1921</name>
</gene>
<comment type="caution">
    <text evidence="7">The sequence shown here is derived from an EMBL/GenBank/DDBJ whole genome shotgun (WGS) entry which is preliminary data.</text>
</comment>
<evidence type="ECO:0000256" key="1">
    <source>
        <dbReference type="ARBA" id="ARBA00022491"/>
    </source>
</evidence>
<protein>
    <submittedName>
        <fullName evidence="7">MerR family transcriptional regulator</fullName>
    </submittedName>
</protein>
<dbReference type="AlphaFoldDB" id="A0A4R1MJ87"/>
<dbReference type="OrthoDB" id="9773308at2"/>
<evidence type="ECO:0000256" key="5">
    <source>
        <dbReference type="SAM" id="Coils"/>
    </source>
</evidence>
<keyword evidence="4" id="KW-0804">Transcription</keyword>
<dbReference type="InterPro" id="IPR047057">
    <property type="entry name" value="MerR_fam"/>
</dbReference>
<dbReference type="Proteomes" id="UP000294545">
    <property type="component" value="Unassembled WGS sequence"/>
</dbReference>
<dbReference type="Pfam" id="PF13411">
    <property type="entry name" value="MerR_1"/>
    <property type="match status" value="1"/>
</dbReference>
<feature type="coiled-coil region" evidence="5">
    <location>
        <begin position="80"/>
        <end position="117"/>
    </location>
</feature>
<name>A0A4R1MJ87_9FIRM</name>
<dbReference type="Gene3D" id="1.10.1660.10">
    <property type="match status" value="1"/>
</dbReference>
<dbReference type="PANTHER" id="PTHR30204:SF69">
    <property type="entry name" value="MERR-FAMILY TRANSCRIPTIONAL REGULATOR"/>
    <property type="match status" value="1"/>
</dbReference>
<keyword evidence="3" id="KW-0238">DNA-binding</keyword>
<proteinExistence type="predicted"/>
<dbReference type="GO" id="GO:0003677">
    <property type="term" value="F:DNA binding"/>
    <property type="evidence" value="ECO:0007669"/>
    <property type="project" value="UniProtKB-KW"/>
</dbReference>
<dbReference type="InterPro" id="IPR009061">
    <property type="entry name" value="DNA-bd_dom_put_sf"/>
</dbReference>
<dbReference type="PROSITE" id="PS50937">
    <property type="entry name" value="HTH_MERR_2"/>
    <property type="match status" value="1"/>
</dbReference>
<sequence length="285" mass="33957">MNMNFKISEFAKISGVSPDTLRLYEKYGIVNPKKDDYSKYRYFSDKDVRSVLKSRMFRSYEFPLQEVAQLTKTKDLISIIDCFEKKREDIKEEIKRYKRLLCKTEEFINRCQNLEEDAFKCTIKTKPSIYRLIQTKENALLYKDELHNIVKHWMDHLPYTFFSLVMPKEVLLNNNENNHHSWGLAVKEKDIKRLGLKINECAQYYPQYTCVSCIIKEDGEKEFDNKCLCFIMDYIKENNYEIIDDLIGEIIVGVHNQGQITYYLEINIPIKEKNMVSKLIKNELN</sequence>
<keyword evidence="5" id="KW-0175">Coiled coil</keyword>
<evidence type="ECO:0000313" key="7">
    <source>
        <dbReference type="EMBL" id="TCK92766.1"/>
    </source>
</evidence>
<evidence type="ECO:0000256" key="2">
    <source>
        <dbReference type="ARBA" id="ARBA00023015"/>
    </source>
</evidence>
<evidence type="ECO:0000313" key="8">
    <source>
        <dbReference type="Proteomes" id="UP000294545"/>
    </source>
</evidence>
<dbReference type="PROSITE" id="PS00552">
    <property type="entry name" value="HTH_MERR_1"/>
    <property type="match status" value="1"/>
</dbReference>
<dbReference type="EMBL" id="SMGQ01000013">
    <property type="protein sequence ID" value="TCK92766.1"/>
    <property type="molecule type" value="Genomic_DNA"/>
</dbReference>
<keyword evidence="1" id="KW-0678">Repressor</keyword>
<dbReference type="PANTHER" id="PTHR30204">
    <property type="entry name" value="REDOX-CYCLING DRUG-SENSING TRANSCRIPTIONAL ACTIVATOR SOXR"/>
    <property type="match status" value="1"/>
</dbReference>
<organism evidence="7 8">
    <name type="scientific">Natranaerovirga hydrolytica</name>
    <dbReference type="NCBI Taxonomy" id="680378"/>
    <lineage>
        <taxon>Bacteria</taxon>
        <taxon>Bacillati</taxon>
        <taxon>Bacillota</taxon>
        <taxon>Clostridia</taxon>
        <taxon>Lachnospirales</taxon>
        <taxon>Natranaerovirgaceae</taxon>
        <taxon>Natranaerovirga</taxon>
    </lineage>
</organism>
<dbReference type="GO" id="GO:0003700">
    <property type="term" value="F:DNA-binding transcription factor activity"/>
    <property type="evidence" value="ECO:0007669"/>
    <property type="project" value="InterPro"/>
</dbReference>
<dbReference type="SMART" id="SM00422">
    <property type="entry name" value="HTH_MERR"/>
    <property type="match status" value="1"/>
</dbReference>
<dbReference type="CDD" id="cd00592">
    <property type="entry name" value="HTH_MerR-like"/>
    <property type="match status" value="1"/>
</dbReference>
<dbReference type="InterPro" id="IPR000551">
    <property type="entry name" value="MerR-type_HTH_dom"/>
</dbReference>
<evidence type="ECO:0000256" key="3">
    <source>
        <dbReference type="ARBA" id="ARBA00023125"/>
    </source>
</evidence>
<reference evidence="7 8" key="1">
    <citation type="submission" date="2019-03" db="EMBL/GenBank/DDBJ databases">
        <title>Genomic Encyclopedia of Type Strains, Phase IV (KMG-IV): sequencing the most valuable type-strain genomes for metagenomic binning, comparative biology and taxonomic classification.</title>
        <authorList>
            <person name="Goeker M."/>
        </authorList>
    </citation>
    <scope>NUCLEOTIDE SEQUENCE [LARGE SCALE GENOMIC DNA]</scope>
    <source>
        <strain evidence="7 8">DSM 24176</strain>
    </source>
</reference>
<accession>A0A4R1MJ87</accession>
<evidence type="ECO:0000256" key="4">
    <source>
        <dbReference type="ARBA" id="ARBA00023163"/>
    </source>
</evidence>
<keyword evidence="2" id="KW-0805">Transcription regulation</keyword>